<feature type="region of interest" description="Disordered" evidence="2">
    <location>
        <begin position="1"/>
        <end position="82"/>
    </location>
</feature>
<feature type="compositionally biased region" description="Basic and acidic residues" evidence="2">
    <location>
        <begin position="256"/>
        <end position="266"/>
    </location>
</feature>
<protein>
    <recommendedName>
        <fullName evidence="3">DUF7081 domain-containing protein</fullName>
    </recommendedName>
</protein>
<evidence type="ECO:0000313" key="5">
    <source>
        <dbReference type="Proteomes" id="UP001141552"/>
    </source>
</evidence>
<keyword evidence="5" id="KW-1185">Reference proteome</keyword>
<accession>A0A9Q0FES8</accession>
<name>A0A9Q0FES8_9ROSI</name>
<dbReference type="Proteomes" id="UP001141552">
    <property type="component" value="Unassembled WGS sequence"/>
</dbReference>
<dbReference type="PANTHER" id="PTHR33345:SF4">
    <property type="entry name" value="MBD DOMAIN-CONTAINING PROTEIN"/>
    <property type="match status" value="1"/>
</dbReference>
<reference evidence="4" key="1">
    <citation type="submission" date="2022-02" db="EMBL/GenBank/DDBJ databases">
        <authorList>
            <person name="Henning P.M."/>
            <person name="McCubbin A.G."/>
            <person name="Shore J.S."/>
        </authorList>
    </citation>
    <scope>NUCLEOTIDE SEQUENCE</scope>
    <source>
        <strain evidence="4">F60SS</strain>
        <tissue evidence="4">Leaves</tissue>
    </source>
</reference>
<dbReference type="EMBL" id="JAKUCV010005723">
    <property type="protein sequence ID" value="KAJ4830148.1"/>
    <property type="molecule type" value="Genomic_DNA"/>
</dbReference>
<feature type="compositionally biased region" description="Polar residues" evidence="2">
    <location>
        <begin position="52"/>
        <end position="62"/>
    </location>
</feature>
<evidence type="ECO:0000259" key="3">
    <source>
        <dbReference type="Pfam" id="PF23299"/>
    </source>
</evidence>
<keyword evidence="1" id="KW-0175">Coiled coil</keyword>
<feature type="compositionally biased region" description="Polar residues" evidence="2">
    <location>
        <begin position="33"/>
        <end position="44"/>
    </location>
</feature>
<feature type="domain" description="DUF7081" evidence="3">
    <location>
        <begin position="152"/>
        <end position="237"/>
    </location>
</feature>
<dbReference type="AlphaFoldDB" id="A0A9Q0FES8"/>
<evidence type="ECO:0000313" key="4">
    <source>
        <dbReference type="EMBL" id="KAJ4830148.1"/>
    </source>
</evidence>
<organism evidence="4 5">
    <name type="scientific">Turnera subulata</name>
    <dbReference type="NCBI Taxonomy" id="218843"/>
    <lineage>
        <taxon>Eukaryota</taxon>
        <taxon>Viridiplantae</taxon>
        <taxon>Streptophyta</taxon>
        <taxon>Embryophyta</taxon>
        <taxon>Tracheophyta</taxon>
        <taxon>Spermatophyta</taxon>
        <taxon>Magnoliopsida</taxon>
        <taxon>eudicotyledons</taxon>
        <taxon>Gunneridae</taxon>
        <taxon>Pentapetalae</taxon>
        <taxon>rosids</taxon>
        <taxon>fabids</taxon>
        <taxon>Malpighiales</taxon>
        <taxon>Passifloraceae</taxon>
        <taxon>Turnera</taxon>
    </lineage>
</organism>
<feature type="coiled-coil region" evidence="1">
    <location>
        <begin position="477"/>
        <end position="542"/>
    </location>
</feature>
<reference evidence="4" key="2">
    <citation type="journal article" date="2023" name="Plants (Basel)">
        <title>Annotation of the Turnera subulata (Passifloraceae) Draft Genome Reveals the S-Locus Evolved after the Divergence of Turneroideae from Passifloroideae in a Stepwise Manner.</title>
        <authorList>
            <person name="Henning P.M."/>
            <person name="Roalson E.H."/>
            <person name="Mir W."/>
            <person name="McCubbin A.G."/>
            <person name="Shore J.S."/>
        </authorList>
    </citation>
    <scope>NUCLEOTIDE SEQUENCE</scope>
    <source>
        <strain evidence="4">F60SS</strain>
    </source>
</reference>
<feature type="compositionally biased region" description="Basic and acidic residues" evidence="2">
    <location>
        <begin position="286"/>
        <end position="302"/>
    </location>
</feature>
<evidence type="ECO:0000256" key="1">
    <source>
        <dbReference type="SAM" id="Coils"/>
    </source>
</evidence>
<sequence>MADPPPTDSVKPDEHGHASAFGLLFGPDYVGTPASNEQFGEQNGQYGGARASNEQFVEQSEPQFGDEGAQNQTNGNGGISLIDQHNFLGREDGQTVENDINVGEPDVSWVVEKICKQSEQYLGNESSGVPAETNGAPHQANGNNLLEGADPGQSGEGLPYAPVDWPSPGDVWTWKVGRRLHSSGTFNDRFISPPKRLQKAGCRSFGSKVALEKYIRSEFPDADVNAFFASFTWKIPSKPLPPQEVGAVPLSVERPLDETMEKKEEEIYPSGRKKRKLATPAPTYAEEQKEKMPRSTPKREKGLSSTKKRNKLDTPASSSKPKRTPSSTSNRKTRHSLRQSVGSTADNEAHIIDDDEPADIPEDFDNYLNSLEDILAKPVSEDTVSQPVFADTSVTESQMAKARSKLSSLLEMDFPSLVLSKNVSKLTTLASQLRKDPTMSADQLVKLKLIEEIPLFSEVFMESRGIIEEVDKCYSGLEANKTRVNSLKSEYSEYKEKTDQLQAQIDSNALTVKEIDNQIAQLQAWRAELTDSMEKNKEAKSEIHSAQKVVANAIPGVVREIQVANSRIPEWDLKKTNALKREAEILEKFAPLRGFAL</sequence>
<evidence type="ECO:0000256" key="2">
    <source>
        <dbReference type="SAM" id="MobiDB-lite"/>
    </source>
</evidence>
<gene>
    <name evidence="4" type="ORF">Tsubulata_019936</name>
</gene>
<dbReference type="OrthoDB" id="1670580at2759"/>
<proteinExistence type="predicted"/>
<feature type="region of interest" description="Disordered" evidence="2">
    <location>
        <begin position="256"/>
        <end position="358"/>
    </location>
</feature>
<dbReference type="PANTHER" id="PTHR33345">
    <property type="entry name" value="ADAPTER PROTEIN, PUTATIVE-RELATED"/>
    <property type="match status" value="1"/>
</dbReference>
<feature type="region of interest" description="Disordered" evidence="2">
    <location>
        <begin position="124"/>
        <end position="162"/>
    </location>
</feature>
<dbReference type="InterPro" id="IPR055508">
    <property type="entry name" value="DUF7081"/>
</dbReference>
<dbReference type="Pfam" id="PF23299">
    <property type="entry name" value="DUF7081"/>
    <property type="match status" value="1"/>
</dbReference>
<comment type="caution">
    <text evidence="4">The sequence shown here is derived from an EMBL/GenBank/DDBJ whole genome shotgun (WGS) entry which is preliminary data.</text>
</comment>